<keyword evidence="6" id="KW-0256">Endoplasmic reticulum</keyword>
<feature type="region of interest" description="Disordered" evidence="13">
    <location>
        <begin position="128"/>
        <end position="163"/>
    </location>
</feature>
<evidence type="ECO:0000256" key="11">
    <source>
        <dbReference type="ARBA" id="ARBA00024615"/>
    </source>
</evidence>
<feature type="compositionally biased region" description="Polar residues" evidence="13">
    <location>
        <begin position="1106"/>
        <end position="1124"/>
    </location>
</feature>
<gene>
    <name evidence="14" type="primary">Piso0_004610</name>
    <name evidence="14" type="ORF">GNLVRS01_PISO0K20668g</name>
    <name evidence="15" type="ORF">GNLVRS01_PISO0L20669g</name>
</gene>
<keyword evidence="8" id="KW-0445">Lipid transport</keyword>
<feature type="region of interest" description="Disordered" evidence="13">
    <location>
        <begin position="1090"/>
        <end position="1158"/>
    </location>
</feature>
<dbReference type="GO" id="GO:0034727">
    <property type="term" value="P:piecemeal microautophagy of the nucleus"/>
    <property type="evidence" value="ECO:0007669"/>
    <property type="project" value="TreeGrafter"/>
</dbReference>
<dbReference type="GO" id="GO:0061908">
    <property type="term" value="C:phagophore"/>
    <property type="evidence" value="ECO:0007669"/>
    <property type="project" value="TreeGrafter"/>
</dbReference>
<evidence type="ECO:0000256" key="1">
    <source>
        <dbReference type="ARBA" id="ARBA00004406"/>
    </source>
</evidence>
<evidence type="ECO:0000256" key="13">
    <source>
        <dbReference type="SAM" id="MobiDB-lite"/>
    </source>
</evidence>
<sequence length="1865" mass="207955">MSPQWIPQNIQKRLLLYVLQQLSLFSEIDLPNLEEVSLNNITLKDVNIDPEKVGKLPFCNLRYGQVGTLELNGGVMEGVVIDAKDIDLVIAPNANYDDLEKDNGGFSLAQSRADLANTMMDGSLDDEAADADSMEKSTDLPDDSKSSEKASPEESGRPKSSAFSNMMTKAVEMALSRLQVNLSNLKIKMVSESTDIVFHIEKGKFGTQNGLRNLVFEKAHIYSLRPHVNLGRFSDKTQSSTESDKSDESKDSSEDESDDSSTTYGEESLMKSTVFTHEEASSIYMSAISQQSDSARHNAVLGKNNESKAYLAHVDIIELGFEGLSDIFNLSVHIGDVKIAYAPLIPVLVSALASFTRLFKLKNLRKRKQRSSNQLNKYNPRFPQYTYEDAIDDDEVSQEDSKDPNDPEPKFNSLHISNIIISFTSALLPSGDFAASDHIFLKISNSNIKHRDSNLVFGGIERIKLLEMKDEVEKVIFEYCNDAPKTTPNTTSSENAYQNQNSSKADFRFEIVKNEGPEEPTEIIILLSKQANIILELHQVSLLTDSVKATIVLYQAYTTLQTTLDSYFEPTKKGTSSFQKPLKKSASKSQVVLQTAAVNFLLSTGNDVSLKINLLPISYNKLQNSLMLNKILFCISSKSQDDQICTISNVKLSTKRQEFKMYSNGVVQGTNVTDGSVISTLISSSTLFLGSISGKLTGDETYLLNCIISRLSNAISDIPMPQYEAAKSFQLKHDSTPNGDFSNLLQNSILNHRRPPNLHSFNTPTFMKNSKANHINSVSFRVLVSNINFEVIDTKSSMGSINLLVNDLSFHFKNDDMNGYVRYFNLGRSGEDKVYEDFVHEIRKNPINPDFPLVTFGMKKDDSSVAVDISIKTIAFEYYANWLKLIEPKNENDCNNVDKVDTSITKKPKGTQRKITFRINLQDCIVGLNPGRLKCKIYLSSNKGRFDAVVSSGVFDFKGSLRQISLFIIDDISYVTQDSAGKGTGKSESKYVTSSEWLLGQGYTSIGSLNSMHIGITVSEAERKFTTLKINSDESHLDLCADSTHVLIQMLNDLKPPISYIEDQRSKVHLDSEINLLDDISEDFYAFKKRGSQSGSNNTERKSTEDSYSLSKRTTSSEVNQESPPNDLVEEYYDIAPPSGRNSDLDGSRQSSDTSYDLESEEFVFDETHFMNPQKTNQQDAYPLSIQVVLAKVKIYMYDGFDFKESRKAIKSAVKRLELQALDGIGESQVHTDPLNDPRAVQFGNTETYTSVPDEEYTKSSEEDARENAKDSNADEVPLMSETVFESINLSLPKGTHPSKLTANINNNVQNLANSTDVPTTQDKINCSSTKNYKNLRLRRSKTHKVVLDLKNVDISMALGGKEEPNVSEVSYDGETITSPVVGSIKCMVDDIVIFDNIPTSSWNKVLGYMNLLGEREIGTKMFKVDIKNIKTSPSLQGTEAMIDLSILPVRLYVDQDTLDFIIRFLEFKDQRFDLPMDEIFFIQSFKVDSLRIKLDYKPKKVDISDIKSGKASELINFFVLDGSELSLPKLKTYGILGFSKLMIELKNAWLPVIQDSQLVGILSGLAPVRTVVNIGEGLRDLVAIPVKEYKKDGRLMRSLQKGTSNFMKTTSSELLRLGVKLASGTQVILENSEEVFGGEGSAARLRRTKSQDDNESDVTFISDATSADKGNRNLVTSSKMLNKNTRKYSESYTDKKLYSYVEMDEETPIDGILLDNTLLLEQSAVDDSSDSQYEPVALQIAPEANPQEDVNSDDENAEKVISLYSNQPATTQEGLKLAYKSLGRNFVSAKKTITQLRKEINRSSNFQDSLTSVLKSSPVLIIRPIIGTTEALSKTLMGVSNQIDSNNMLESKDKYRSNDPNISE</sequence>
<name>G8Y996_PICSO</name>
<dbReference type="FunCoup" id="G8Y996">
    <property type="interactions" value="78"/>
</dbReference>
<evidence type="ECO:0000256" key="12">
    <source>
        <dbReference type="ARBA" id="ARBA00024631"/>
    </source>
</evidence>
<dbReference type="GO" id="GO:0000045">
    <property type="term" value="P:autophagosome assembly"/>
    <property type="evidence" value="ECO:0007669"/>
    <property type="project" value="TreeGrafter"/>
</dbReference>
<comment type="catalytic activity">
    <reaction evidence="11">
        <text>a 1,2-diacyl-sn-glycero-3-phosphoethanolamine(in) = a 1,2-diacyl-sn-glycero-3-phosphoethanolamine(out)</text>
        <dbReference type="Rhea" id="RHEA:38895"/>
        <dbReference type="ChEBI" id="CHEBI:64612"/>
    </reaction>
</comment>
<comment type="similarity">
    <text evidence="3">Belongs to the ATG2 family.</text>
</comment>
<evidence type="ECO:0000313" key="14">
    <source>
        <dbReference type="EMBL" id="CCE84010.1"/>
    </source>
</evidence>
<comment type="catalytic activity">
    <reaction evidence="10">
        <text>a 1,2-diacyl-sn-glycero-3-phospho-L-serine(in) = a 1,2-diacyl-sn-glycero-3-phospho-L-serine(out)</text>
        <dbReference type="Rhea" id="RHEA:38663"/>
        <dbReference type="ChEBI" id="CHEBI:57262"/>
    </reaction>
</comment>
<evidence type="ECO:0000256" key="10">
    <source>
        <dbReference type="ARBA" id="ARBA00024479"/>
    </source>
</evidence>
<evidence type="ECO:0000313" key="16">
    <source>
        <dbReference type="Proteomes" id="UP000005222"/>
    </source>
</evidence>
<keyword evidence="16" id="KW-1185">Reference proteome</keyword>
<dbReference type="eggNOG" id="KOG2993">
    <property type="taxonomic scope" value="Eukaryota"/>
</dbReference>
<evidence type="ECO:0000313" key="15">
    <source>
        <dbReference type="EMBL" id="CCE85041.1"/>
    </source>
</evidence>
<evidence type="ECO:0000256" key="8">
    <source>
        <dbReference type="ARBA" id="ARBA00023055"/>
    </source>
</evidence>
<dbReference type="GO" id="GO:0006869">
    <property type="term" value="P:lipid transport"/>
    <property type="evidence" value="ECO:0007669"/>
    <property type="project" value="UniProtKB-KW"/>
</dbReference>
<protein>
    <recommendedName>
        <fullName evidence="4">Autophagy-related protein 2</fullName>
    </recommendedName>
</protein>
<accession>G8Y996</accession>
<proteinExistence type="inferred from homology"/>
<comment type="subcellular location">
    <subcellularLocation>
        <location evidence="1">Endoplasmic reticulum membrane</location>
        <topology evidence="1">Peripheral membrane protein</topology>
    </subcellularLocation>
    <subcellularLocation>
        <location evidence="2">Preautophagosomal structure membrane</location>
        <topology evidence="2">Peripheral membrane protein</topology>
    </subcellularLocation>
</comment>
<dbReference type="GO" id="GO:0034045">
    <property type="term" value="C:phagophore assembly site membrane"/>
    <property type="evidence" value="ECO:0007669"/>
    <property type="project" value="UniProtKB-SubCell"/>
</dbReference>
<evidence type="ECO:0000256" key="6">
    <source>
        <dbReference type="ARBA" id="ARBA00022824"/>
    </source>
</evidence>
<dbReference type="OrthoDB" id="18982at2759"/>
<dbReference type="GO" id="GO:0061723">
    <property type="term" value="P:glycophagy"/>
    <property type="evidence" value="ECO:0007669"/>
    <property type="project" value="TreeGrafter"/>
</dbReference>
<dbReference type="Pfam" id="PF13329">
    <property type="entry name" value="ATG2_CAD"/>
    <property type="match status" value="1"/>
</dbReference>
<reference evidence="16" key="2">
    <citation type="journal article" date="2012" name="G3 (Bethesda)">
        <title>Pichia sorbitophila, an interspecies yeast hybrid reveals early steps of genome resolution following polyploidization.</title>
        <authorList>
            <person name="Leh Louis V."/>
            <person name="Despons L."/>
            <person name="Friedrich A."/>
            <person name="Martin T."/>
            <person name="Durrens P."/>
            <person name="Casaregola S."/>
            <person name="Neuveglise C."/>
            <person name="Fairhead C."/>
            <person name="Marck C."/>
            <person name="Cruz J.A."/>
            <person name="Straub M.L."/>
            <person name="Kugler V."/>
            <person name="Sacerdot C."/>
            <person name="Uzunov Z."/>
            <person name="Thierry A."/>
            <person name="Weiss S."/>
            <person name="Bleykasten C."/>
            <person name="De Montigny J."/>
            <person name="Jacques N."/>
            <person name="Jung P."/>
            <person name="Lemaire M."/>
            <person name="Mallet S."/>
            <person name="Morel G."/>
            <person name="Richard G.F."/>
            <person name="Sarkar A."/>
            <person name="Savel G."/>
            <person name="Schacherer J."/>
            <person name="Seret M.L."/>
            <person name="Talla E."/>
            <person name="Samson G."/>
            <person name="Jubin C."/>
            <person name="Poulain J."/>
            <person name="Vacherie B."/>
            <person name="Barbe V."/>
            <person name="Pelletier E."/>
            <person name="Sherman D.J."/>
            <person name="Westhof E."/>
            <person name="Weissenbach J."/>
            <person name="Baret P.V."/>
            <person name="Wincker P."/>
            <person name="Gaillardin C."/>
            <person name="Dujon B."/>
            <person name="Souciet J.L."/>
        </authorList>
    </citation>
    <scope>NUCLEOTIDE SEQUENCE [LARGE SCALE GENOMIC DNA]</scope>
    <source>
        <strain evidence="16">ATCC MYA-4447 / BCRC 22081 / CBS 7064 / NBRC 10061 / NRRL Y-12695</strain>
    </source>
</reference>
<evidence type="ECO:0000256" key="5">
    <source>
        <dbReference type="ARBA" id="ARBA00022448"/>
    </source>
</evidence>
<evidence type="ECO:0000256" key="4">
    <source>
        <dbReference type="ARBA" id="ARBA00018070"/>
    </source>
</evidence>
<feature type="region of interest" description="Disordered" evidence="13">
    <location>
        <begin position="232"/>
        <end position="265"/>
    </location>
</feature>
<feature type="compositionally biased region" description="Basic and acidic residues" evidence="13">
    <location>
        <begin position="133"/>
        <end position="157"/>
    </location>
</feature>
<evidence type="ECO:0000256" key="2">
    <source>
        <dbReference type="ARBA" id="ARBA00004623"/>
    </source>
</evidence>
<dbReference type="GO" id="GO:0061709">
    <property type="term" value="P:reticulophagy"/>
    <property type="evidence" value="ECO:0007669"/>
    <property type="project" value="TreeGrafter"/>
</dbReference>
<reference evidence="14" key="1">
    <citation type="submission" date="2011-10" db="EMBL/GenBank/DDBJ databases">
        <authorList>
            <person name="Genoscope - CEA"/>
        </authorList>
    </citation>
    <scope>NUCLEOTIDE SEQUENCE</scope>
</reference>
<evidence type="ECO:0000256" key="3">
    <source>
        <dbReference type="ARBA" id="ARBA00009714"/>
    </source>
</evidence>
<dbReference type="HOGENOM" id="CLU_000626_3_0_1"/>
<dbReference type="PANTHER" id="PTHR13190:SF1">
    <property type="entry name" value="AUTOPHAGY-RELATED 2, ISOFORM A"/>
    <property type="match status" value="1"/>
</dbReference>
<keyword evidence="7" id="KW-0072">Autophagy</keyword>
<keyword evidence="5" id="KW-0813">Transport</keyword>
<dbReference type="GO" id="GO:0005789">
    <property type="term" value="C:endoplasmic reticulum membrane"/>
    <property type="evidence" value="ECO:0007669"/>
    <property type="project" value="UniProtKB-SubCell"/>
</dbReference>
<dbReference type="EMBL" id="FO082049">
    <property type="protein sequence ID" value="CCE84010.1"/>
    <property type="molecule type" value="Genomic_DNA"/>
</dbReference>
<evidence type="ECO:0000256" key="9">
    <source>
        <dbReference type="ARBA" id="ARBA00023136"/>
    </source>
</evidence>
<dbReference type="InterPro" id="IPR026849">
    <property type="entry name" value="ATG2"/>
</dbReference>
<dbReference type="PANTHER" id="PTHR13190">
    <property type="entry name" value="AUTOPHAGY-RELATED 2, ISOFORM A"/>
    <property type="match status" value="1"/>
</dbReference>
<feature type="compositionally biased region" description="Basic and acidic residues" evidence="13">
    <location>
        <begin position="1256"/>
        <end position="1273"/>
    </location>
</feature>
<dbReference type="GO" id="GO:0043495">
    <property type="term" value="F:protein-membrane adaptor activity"/>
    <property type="evidence" value="ECO:0007669"/>
    <property type="project" value="TreeGrafter"/>
</dbReference>
<dbReference type="InParanoid" id="G8Y996"/>
<dbReference type="Proteomes" id="UP000005222">
    <property type="component" value="Chromosome L"/>
</dbReference>
<comment type="catalytic activity">
    <reaction evidence="12">
        <text>a 1,2-diacyl-sn-glycero-3-phosphocholine(in) = a 1,2-diacyl-sn-glycero-3-phosphocholine(out)</text>
        <dbReference type="Rhea" id="RHEA:38571"/>
        <dbReference type="ChEBI" id="CHEBI:57643"/>
    </reaction>
</comment>
<dbReference type="EMBL" id="FO082048">
    <property type="protein sequence ID" value="CCE85041.1"/>
    <property type="molecule type" value="Genomic_DNA"/>
</dbReference>
<keyword evidence="9" id="KW-0472">Membrane</keyword>
<feature type="compositionally biased region" description="Basic and acidic residues" evidence="13">
    <location>
        <begin position="242"/>
        <end position="252"/>
    </location>
</feature>
<evidence type="ECO:0000256" key="7">
    <source>
        <dbReference type="ARBA" id="ARBA00023006"/>
    </source>
</evidence>
<dbReference type="GO" id="GO:0032266">
    <property type="term" value="F:phosphatidylinositol-3-phosphate binding"/>
    <property type="evidence" value="ECO:0007669"/>
    <property type="project" value="TreeGrafter"/>
</dbReference>
<organism evidence="14 16">
    <name type="scientific">Pichia sorbitophila (strain ATCC MYA-4447 / BCRC 22081 / CBS 7064 / NBRC 10061 / NRRL Y-12695)</name>
    <name type="common">Hybrid yeast</name>
    <dbReference type="NCBI Taxonomy" id="559304"/>
    <lineage>
        <taxon>Eukaryota</taxon>
        <taxon>Fungi</taxon>
        <taxon>Dikarya</taxon>
        <taxon>Ascomycota</taxon>
        <taxon>Saccharomycotina</taxon>
        <taxon>Pichiomycetes</taxon>
        <taxon>Debaryomycetaceae</taxon>
        <taxon>Millerozyma</taxon>
    </lineage>
</organism>
<feature type="region of interest" description="Disordered" evidence="13">
    <location>
        <begin position="1228"/>
        <end position="1273"/>
    </location>
</feature>
<dbReference type="STRING" id="559304.G8Y996"/>
<dbReference type="Proteomes" id="UP000005222">
    <property type="component" value="Chromosome K"/>
</dbReference>
<dbReference type="GO" id="GO:0000422">
    <property type="term" value="P:autophagy of mitochondrion"/>
    <property type="evidence" value="ECO:0007669"/>
    <property type="project" value="TreeGrafter"/>
</dbReference>